<name>A0A0F9PS12_9ZZZZ</name>
<comment type="caution">
    <text evidence="1">The sequence shown here is derived from an EMBL/GenBank/DDBJ whole genome shotgun (WGS) entry which is preliminary data.</text>
</comment>
<dbReference type="AlphaFoldDB" id="A0A0F9PS12"/>
<organism evidence="1">
    <name type="scientific">marine sediment metagenome</name>
    <dbReference type="NCBI Taxonomy" id="412755"/>
    <lineage>
        <taxon>unclassified sequences</taxon>
        <taxon>metagenomes</taxon>
        <taxon>ecological metagenomes</taxon>
    </lineage>
</organism>
<evidence type="ECO:0000313" key="1">
    <source>
        <dbReference type="EMBL" id="KKN32954.1"/>
    </source>
</evidence>
<protein>
    <submittedName>
        <fullName evidence="1">Uncharacterized protein</fullName>
    </submittedName>
</protein>
<sequence length="290" mass="30663">MIPIIQSLVLNDGGYIQMPEWIDGEAGWGNLAHPDPHVASTIQRYPRGTMFRRGDRSWVHTKLFTTSRSGAYGGVTGGLGLFSVAQDSATLTVATAALGASTVTVTDTLTANEFAGGLLTMYQAGQPIVSMRIISNTATVITVDGVLPGTYTSSATIHVIKSPYKDVVIPGVSVSAGSAFDYCPGIFNCPLDGDGNVAAEDDYVWLQTWGQCFTWASGSYEGSVGGERTVVMMGDGASQIIVGDNARHNHQVIGYLYPGTGDVTVGNNPDPADGTDVSFMNHIVYLTIRQ</sequence>
<dbReference type="EMBL" id="LAZR01002216">
    <property type="protein sequence ID" value="KKN32954.1"/>
    <property type="molecule type" value="Genomic_DNA"/>
</dbReference>
<accession>A0A0F9PS12</accession>
<proteinExistence type="predicted"/>
<reference evidence="1" key="1">
    <citation type="journal article" date="2015" name="Nature">
        <title>Complex archaea that bridge the gap between prokaryotes and eukaryotes.</title>
        <authorList>
            <person name="Spang A."/>
            <person name="Saw J.H."/>
            <person name="Jorgensen S.L."/>
            <person name="Zaremba-Niedzwiedzka K."/>
            <person name="Martijn J."/>
            <person name="Lind A.E."/>
            <person name="van Eijk R."/>
            <person name="Schleper C."/>
            <person name="Guy L."/>
            <person name="Ettema T.J."/>
        </authorList>
    </citation>
    <scope>NUCLEOTIDE SEQUENCE</scope>
</reference>
<gene>
    <name evidence="1" type="ORF">LCGC14_0808630</name>
</gene>